<dbReference type="GO" id="GO:0005886">
    <property type="term" value="C:plasma membrane"/>
    <property type="evidence" value="ECO:0007669"/>
    <property type="project" value="UniProtKB-SubCell"/>
</dbReference>
<comment type="function">
    <text evidence="6">Forms chloride channels.</text>
</comment>
<dbReference type="Proteomes" id="UP000053660">
    <property type="component" value="Unassembled WGS sequence"/>
</dbReference>
<evidence type="ECO:0000256" key="5">
    <source>
        <dbReference type="ARBA" id="ARBA00034769"/>
    </source>
</evidence>
<feature type="compositionally biased region" description="Basic and acidic residues" evidence="7">
    <location>
        <begin position="325"/>
        <end position="336"/>
    </location>
</feature>
<dbReference type="Pfam" id="PF01062">
    <property type="entry name" value="Bestrophin"/>
    <property type="match status" value="2"/>
</dbReference>
<keyword evidence="9" id="KW-1185">Reference proteome</keyword>
<feature type="region of interest" description="Disordered" evidence="7">
    <location>
        <begin position="323"/>
        <end position="349"/>
    </location>
</feature>
<evidence type="ECO:0000313" key="8">
    <source>
        <dbReference type="EMBL" id="KHJ80201.1"/>
    </source>
</evidence>
<dbReference type="PANTHER" id="PTHR10736">
    <property type="entry name" value="BESTROPHIN"/>
    <property type="match status" value="1"/>
</dbReference>
<dbReference type="PANTHER" id="PTHR10736:SF33">
    <property type="entry name" value="BESTROPHIN HOMOLOG"/>
    <property type="match status" value="1"/>
</dbReference>
<evidence type="ECO:0000256" key="6">
    <source>
        <dbReference type="RuleBase" id="RU363126"/>
    </source>
</evidence>
<feature type="region of interest" description="Disordered" evidence="7">
    <location>
        <begin position="362"/>
        <end position="394"/>
    </location>
</feature>
<proteinExistence type="inferred from homology"/>
<dbReference type="EMBL" id="KN601493">
    <property type="protein sequence ID" value="KHJ80201.1"/>
    <property type="molecule type" value="Genomic_DNA"/>
</dbReference>
<dbReference type="AlphaFoldDB" id="A0A0B1S8J6"/>
<organism evidence="8 9">
    <name type="scientific">Oesophagostomum dentatum</name>
    <name type="common">Nodular worm</name>
    <dbReference type="NCBI Taxonomy" id="61180"/>
    <lineage>
        <taxon>Eukaryota</taxon>
        <taxon>Metazoa</taxon>
        <taxon>Ecdysozoa</taxon>
        <taxon>Nematoda</taxon>
        <taxon>Chromadorea</taxon>
        <taxon>Rhabditida</taxon>
        <taxon>Rhabditina</taxon>
        <taxon>Rhabditomorpha</taxon>
        <taxon>Strongyloidea</taxon>
        <taxon>Strongylidae</taxon>
        <taxon>Oesophagostomum</taxon>
    </lineage>
</organism>
<protein>
    <recommendedName>
        <fullName evidence="6">Bestrophin homolog</fullName>
    </recommendedName>
</protein>
<keyword evidence="4" id="KW-0472">Membrane</keyword>
<gene>
    <name evidence="8" type="ORF">OESDEN_20128</name>
</gene>
<keyword evidence="2" id="KW-0812">Transmembrane</keyword>
<comment type="similarity">
    <text evidence="5 6">Belongs to the anion channel-forming bestrophin (TC 1.A.46) family. Calcium-sensitive chloride channel subfamily.</text>
</comment>
<keyword evidence="6" id="KW-0868">Chloride</keyword>
<name>A0A0B1S8J6_OESDE</name>
<feature type="compositionally biased region" description="Polar residues" evidence="7">
    <location>
        <begin position="337"/>
        <end position="347"/>
    </location>
</feature>
<dbReference type="GO" id="GO:0005254">
    <property type="term" value="F:chloride channel activity"/>
    <property type="evidence" value="ECO:0007669"/>
    <property type="project" value="UniProtKB-KW"/>
</dbReference>
<keyword evidence="6" id="KW-0407">Ion channel</keyword>
<evidence type="ECO:0000313" key="9">
    <source>
        <dbReference type="Proteomes" id="UP000053660"/>
    </source>
</evidence>
<keyword evidence="3" id="KW-1133">Transmembrane helix</keyword>
<evidence type="ECO:0000256" key="2">
    <source>
        <dbReference type="ARBA" id="ARBA00022692"/>
    </source>
</evidence>
<keyword evidence="6" id="KW-0406">Ion transport</keyword>
<evidence type="ECO:0000256" key="1">
    <source>
        <dbReference type="ARBA" id="ARBA00004370"/>
    </source>
</evidence>
<feature type="compositionally biased region" description="Basic and acidic residues" evidence="7">
    <location>
        <begin position="372"/>
        <end position="394"/>
    </location>
</feature>
<dbReference type="GO" id="GO:0034707">
    <property type="term" value="C:chloride channel complex"/>
    <property type="evidence" value="ECO:0007669"/>
    <property type="project" value="UniProtKB-KW"/>
</dbReference>
<reference evidence="8 9" key="1">
    <citation type="submission" date="2014-03" db="EMBL/GenBank/DDBJ databases">
        <title>Draft genome of the hookworm Oesophagostomum dentatum.</title>
        <authorList>
            <person name="Mitreva M."/>
        </authorList>
    </citation>
    <scope>NUCLEOTIDE SEQUENCE [LARGE SCALE GENOMIC DNA]</scope>
    <source>
        <strain evidence="8 9">OD-Hann</strain>
    </source>
</reference>
<accession>A0A0B1S8J6</accession>
<keyword evidence="6" id="KW-0813">Transport</keyword>
<sequence>MHWVFSLIRVAKEEGKIPGDIVYVDLMEKIRQYRVQVLSLTLYDWVPVPLVYTQDTVESENVKKSTDNEGYRLKNEVVHLAVRSYFAVAVLGRQYLRPAEGRNLSIDSANTIDLYVPVMSILQFIFFMGWMKVAEVLLNPLGEDDDDFECNYILDRNLEVGLNVVDNAYDKFPELERDQFWEDTIPEPLYTAESAQRPINPQIGSCVDMATEDDAYMLRPRRRTISRSSHWDGELGTDDVVPVIGVEKHKENSRSSSPSLEQFGETFHNNVAPPNLHVAHGNSRSVPDGLKISLDQTERQKSPVSPKSNVDWFVDELPVIEEEEQERRRVASEEGSIKSSMSGNSKNLLRVFDTSLPDRLFNVPEYEETENGQEKNAKTKDDRGRDDEKDVKKE</sequence>
<evidence type="ECO:0000256" key="7">
    <source>
        <dbReference type="SAM" id="MobiDB-lite"/>
    </source>
</evidence>
<comment type="subcellular location">
    <subcellularLocation>
        <location evidence="6">Cell membrane</location>
        <topology evidence="6">Multi-pass membrane protein</topology>
    </subcellularLocation>
    <subcellularLocation>
        <location evidence="1">Membrane</location>
    </subcellularLocation>
</comment>
<dbReference type="InterPro" id="IPR021134">
    <property type="entry name" value="Bestrophin-like"/>
</dbReference>
<dbReference type="OrthoDB" id="201595at2759"/>
<evidence type="ECO:0000256" key="4">
    <source>
        <dbReference type="ARBA" id="ARBA00023136"/>
    </source>
</evidence>
<dbReference type="InterPro" id="IPR000615">
    <property type="entry name" value="Bestrophin"/>
</dbReference>
<keyword evidence="6" id="KW-0869">Chloride channel</keyword>
<evidence type="ECO:0000256" key="3">
    <source>
        <dbReference type="ARBA" id="ARBA00022989"/>
    </source>
</evidence>
<keyword evidence="6" id="KW-1003">Cell membrane</keyword>